<feature type="transmembrane region" description="Helical" evidence="2">
    <location>
        <begin position="6"/>
        <end position="27"/>
    </location>
</feature>
<comment type="similarity">
    <text evidence="1">Belongs to the YggT family.</text>
</comment>
<evidence type="ECO:0000313" key="3">
    <source>
        <dbReference type="EMBL" id="GGX45834.1"/>
    </source>
</evidence>
<dbReference type="EMBL" id="BMYU01000006">
    <property type="protein sequence ID" value="GGX45834.1"/>
    <property type="molecule type" value="Genomic_DNA"/>
</dbReference>
<reference evidence="4" key="1">
    <citation type="journal article" date="2019" name="Int. J. Syst. Evol. Microbiol.">
        <title>The Global Catalogue of Microorganisms (GCM) 10K type strain sequencing project: providing services to taxonomists for standard genome sequencing and annotation.</title>
        <authorList>
            <consortium name="The Broad Institute Genomics Platform"/>
            <consortium name="The Broad Institute Genome Sequencing Center for Infectious Disease"/>
            <person name="Wu L."/>
            <person name="Ma J."/>
        </authorList>
    </citation>
    <scope>NUCLEOTIDE SEQUENCE [LARGE SCALE GENOMIC DNA]</scope>
    <source>
        <strain evidence="4">KCTC 23917</strain>
    </source>
</reference>
<feature type="transmembrane region" description="Helical" evidence="2">
    <location>
        <begin position="147"/>
        <end position="172"/>
    </location>
</feature>
<dbReference type="PANTHER" id="PTHR33219:SF14">
    <property type="entry name" value="PROTEIN COFACTOR ASSEMBLY OF COMPLEX C SUBUNIT B CCB3, CHLOROPLASTIC-RELATED"/>
    <property type="match status" value="1"/>
</dbReference>
<keyword evidence="2" id="KW-0472">Membrane</keyword>
<comment type="caution">
    <text evidence="3">The sequence shown here is derived from an EMBL/GenBank/DDBJ whole genome shotgun (WGS) entry which is preliminary data.</text>
</comment>
<sequence length="175" mass="19682">MIHNILSLIVSSIAGVFAGFLFLRFWMQVQRIRPPAQLAQAIFQLTDWIVHPIRRIVPGYRGYDWASVIAVLLVALMAVSVTRWSLLMIAPAQLLVYAIIQTAQWVLYSLFMLLILEVIFSWVNPHAPLTPFVRALNEPLLSPIRRVVPAIGGIDFSPMLLLLLLNALNMLLSGL</sequence>
<dbReference type="RefSeq" id="WP_189357578.1">
    <property type="nucleotide sequence ID" value="NZ_BMYU01000006.1"/>
</dbReference>
<dbReference type="PANTHER" id="PTHR33219">
    <property type="entry name" value="YLMG HOMOLOG PROTEIN 2, CHLOROPLASTIC"/>
    <property type="match status" value="1"/>
</dbReference>
<organism evidence="3 4">
    <name type="scientific">Undibacterium squillarum</name>
    <dbReference type="NCBI Taxonomy" id="1131567"/>
    <lineage>
        <taxon>Bacteria</taxon>
        <taxon>Pseudomonadati</taxon>
        <taxon>Pseudomonadota</taxon>
        <taxon>Betaproteobacteria</taxon>
        <taxon>Burkholderiales</taxon>
        <taxon>Oxalobacteraceae</taxon>
        <taxon>Undibacterium</taxon>
    </lineage>
</organism>
<keyword evidence="4" id="KW-1185">Reference proteome</keyword>
<dbReference type="Proteomes" id="UP000653343">
    <property type="component" value="Unassembled WGS sequence"/>
</dbReference>
<evidence type="ECO:0000256" key="2">
    <source>
        <dbReference type="SAM" id="Phobius"/>
    </source>
</evidence>
<proteinExistence type="inferred from homology"/>
<evidence type="ECO:0000256" key="1">
    <source>
        <dbReference type="ARBA" id="ARBA00010894"/>
    </source>
</evidence>
<dbReference type="InterPro" id="IPR003425">
    <property type="entry name" value="CCB3/YggT"/>
</dbReference>
<name>A0ABQ2Y0K7_9BURK</name>
<keyword evidence="2" id="KW-1133">Transmembrane helix</keyword>
<evidence type="ECO:0000313" key="4">
    <source>
        <dbReference type="Proteomes" id="UP000653343"/>
    </source>
</evidence>
<accession>A0ABQ2Y0K7</accession>
<gene>
    <name evidence="3" type="ORF">GCM10010946_25400</name>
</gene>
<feature type="transmembrane region" description="Helical" evidence="2">
    <location>
        <begin position="62"/>
        <end position="78"/>
    </location>
</feature>
<protein>
    <submittedName>
        <fullName evidence="3">Membrane protein</fullName>
    </submittedName>
</protein>
<dbReference type="Pfam" id="PF02325">
    <property type="entry name" value="CCB3_YggT"/>
    <property type="match status" value="2"/>
</dbReference>
<keyword evidence="2" id="KW-0812">Transmembrane</keyword>